<sequence>MLTNLKWEFRKVGEPIASKISLRCSLSCVSNCRVVLVWAPKFSCNMLVAGMEAKRQRHPSVRLGDIGEIPAALSCDYLQISKVHLESKRQRLHSKKDWEVYMKPACGFSSQWSEFTSSDSTETQKWENDSHNSVKESMEGASSDGVSASKPSLAFGALAPKVRVTKRGRSIRCTSVMGSSWYSGVSPRTGNGNGRFYRYDASEAAMQCSDPETSNISKGSQPDNLFDDHWKEMPADEGYCTPLEDKMVHGTVINNIKGWLNDLGFGKYAHIFEMHEVDGEVLPLLTFEDLKEMGVDAIGSRRKMFHAIQLLKDGVSA</sequence>
<dbReference type="CDD" id="cd09487">
    <property type="entry name" value="SAM_superfamily"/>
    <property type="match status" value="1"/>
</dbReference>
<reference evidence="4" key="1">
    <citation type="submission" date="2017-07" db="EMBL/GenBank/DDBJ databases">
        <title>Taro Niue Genome Assembly and Annotation.</title>
        <authorList>
            <person name="Atibalentja N."/>
            <person name="Keating K."/>
            <person name="Fields C.J."/>
        </authorList>
    </citation>
    <scope>NUCLEOTIDE SEQUENCE</scope>
    <source>
        <strain evidence="4">Niue_2</strain>
        <tissue evidence="4">Leaf</tissue>
    </source>
</reference>
<evidence type="ECO:0000259" key="3">
    <source>
        <dbReference type="PROSITE" id="PS50105"/>
    </source>
</evidence>
<dbReference type="InterPro" id="IPR001660">
    <property type="entry name" value="SAM"/>
</dbReference>
<evidence type="ECO:0000256" key="2">
    <source>
        <dbReference type="SAM" id="MobiDB-lite"/>
    </source>
</evidence>
<dbReference type="PROSITE" id="PS50105">
    <property type="entry name" value="SAM_DOMAIN"/>
    <property type="match status" value="1"/>
</dbReference>
<protein>
    <recommendedName>
        <fullName evidence="3">SAM domain-containing protein</fullName>
    </recommendedName>
</protein>
<dbReference type="EMBL" id="NMUH01000926">
    <property type="protein sequence ID" value="MQL86781.1"/>
    <property type="molecule type" value="Genomic_DNA"/>
</dbReference>
<feature type="domain" description="SAM" evidence="3">
    <location>
        <begin position="251"/>
        <end position="314"/>
    </location>
</feature>
<dbReference type="SMART" id="SM00454">
    <property type="entry name" value="SAM"/>
    <property type="match status" value="1"/>
</dbReference>
<name>A0A843UTL2_COLES</name>
<keyword evidence="5" id="KW-1185">Reference proteome</keyword>
<proteinExistence type="predicted"/>
<dbReference type="Proteomes" id="UP000652761">
    <property type="component" value="Unassembled WGS sequence"/>
</dbReference>
<evidence type="ECO:0000313" key="4">
    <source>
        <dbReference type="EMBL" id="MQL86781.1"/>
    </source>
</evidence>
<organism evidence="4 5">
    <name type="scientific">Colocasia esculenta</name>
    <name type="common">Wild taro</name>
    <name type="synonym">Arum esculentum</name>
    <dbReference type="NCBI Taxonomy" id="4460"/>
    <lineage>
        <taxon>Eukaryota</taxon>
        <taxon>Viridiplantae</taxon>
        <taxon>Streptophyta</taxon>
        <taxon>Embryophyta</taxon>
        <taxon>Tracheophyta</taxon>
        <taxon>Spermatophyta</taxon>
        <taxon>Magnoliopsida</taxon>
        <taxon>Liliopsida</taxon>
        <taxon>Araceae</taxon>
        <taxon>Aroideae</taxon>
        <taxon>Colocasieae</taxon>
        <taxon>Colocasia</taxon>
    </lineage>
</organism>
<feature type="compositionally biased region" description="Basic and acidic residues" evidence="2">
    <location>
        <begin position="122"/>
        <end position="138"/>
    </location>
</feature>
<accession>A0A843UTL2</accession>
<evidence type="ECO:0000256" key="1">
    <source>
        <dbReference type="ARBA" id="ARBA00022737"/>
    </source>
</evidence>
<keyword evidence="1" id="KW-0677">Repeat</keyword>
<dbReference type="PANTHER" id="PTHR10627:SF69">
    <property type="entry name" value="PROTEIN BICAUDAL C"/>
    <property type="match status" value="1"/>
</dbReference>
<dbReference type="Gene3D" id="1.10.150.50">
    <property type="entry name" value="Transcription Factor, Ets-1"/>
    <property type="match status" value="1"/>
</dbReference>
<feature type="region of interest" description="Disordered" evidence="2">
    <location>
        <begin position="119"/>
        <end position="146"/>
    </location>
</feature>
<dbReference type="PANTHER" id="PTHR10627">
    <property type="entry name" value="SCP160"/>
    <property type="match status" value="1"/>
</dbReference>
<gene>
    <name evidence="4" type="ORF">Taro_019314</name>
</gene>
<dbReference type="AlphaFoldDB" id="A0A843UTL2"/>
<dbReference type="SUPFAM" id="SSF47769">
    <property type="entry name" value="SAM/Pointed domain"/>
    <property type="match status" value="1"/>
</dbReference>
<evidence type="ECO:0000313" key="5">
    <source>
        <dbReference type="Proteomes" id="UP000652761"/>
    </source>
</evidence>
<dbReference type="InterPro" id="IPR013761">
    <property type="entry name" value="SAM/pointed_sf"/>
</dbReference>
<comment type="caution">
    <text evidence="4">The sequence shown here is derived from an EMBL/GenBank/DDBJ whole genome shotgun (WGS) entry which is preliminary data.</text>
</comment>
<dbReference type="Pfam" id="PF00536">
    <property type="entry name" value="SAM_1"/>
    <property type="match status" value="1"/>
</dbReference>